<dbReference type="InterPro" id="IPR005162">
    <property type="entry name" value="Retrotrans_gag_dom"/>
</dbReference>
<reference evidence="2" key="1">
    <citation type="submission" date="2020-07" db="EMBL/GenBank/DDBJ databases">
        <authorList>
            <person name="Lin J."/>
        </authorList>
    </citation>
    <scope>NUCLEOTIDE SEQUENCE</scope>
</reference>
<dbReference type="AlphaFoldDB" id="A0A6V7Q9A3"/>
<organism evidence="2">
    <name type="scientific">Ananas comosus var. bracteatus</name>
    <name type="common">red pineapple</name>
    <dbReference type="NCBI Taxonomy" id="296719"/>
    <lineage>
        <taxon>Eukaryota</taxon>
        <taxon>Viridiplantae</taxon>
        <taxon>Streptophyta</taxon>
        <taxon>Embryophyta</taxon>
        <taxon>Tracheophyta</taxon>
        <taxon>Spermatophyta</taxon>
        <taxon>Magnoliopsida</taxon>
        <taxon>Liliopsida</taxon>
        <taxon>Poales</taxon>
        <taxon>Bromeliaceae</taxon>
        <taxon>Bromelioideae</taxon>
        <taxon>Ananas</taxon>
    </lineage>
</organism>
<name>A0A6V7Q9A3_ANACO</name>
<dbReference type="Pfam" id="PF03732">
    <property type="entry name" value="Retrotrans_gag"/>
    <property type="match status" value="1"/>
</dbReference>
<dbReference type="EMBL" id="LR862134">
    <property type="protein sequence ID" value="CAD1839548.1"/>
    <property type="molecule type" value="Genomic_DNA"/>
</dbReference>
<sequence length="159" mass="19003">METLFEDLYALERDKIHLAAHCLEQSAKELWKGVKRNRSPSLPPVTWEEFRGLIFSTYFSDSEKRKLQDRFRKLRQGDRSVREYERKFSCIMNCVPNVVRDDKDMADCFEWGLRPKIFEAMHPLKLQTFAEVLDRALWVEQGGAFVREERESYYKEKGK</sequence>
<proteinExistence type="predicted"/>
<protein>
    <recommendedName>
        <fullName evidence="1">Retrotransposon gag domain-containing protein</fullName>
    </recommendedName>
</protein>
<evidence type="ECO:0000259" key="1">
    <source>
        <dbReference type="Pfam" id="PF03732"/>
    </source>
</evidence>
<feature type="domain" description="Retrotransposon gag" evidence="1">
    <location>
        <begin position="18"/>
        <end position="115"/>
    </location>
</feature>
<accession>A0A6V7Q9A3</accession>
<gene>
    <name evidence="2" type="ORF">CB5_LOCUS22759</name>
</gene>
<evidence type="ECO:0000313" key="2">
    <source>
        <dbReference type="EMBL" id="CAD1839548.1"/>
    </source>
</evidence>